<comment type="caution">
    <text evidence="2">The sequence shown here is derived from an EMBL/GenBank/DDBJ whole genome shotgun (WGS) entry which is preliminary data.</text>
</comment>
<proteinExistence type="predicted"/>
<organism evidence="2 3">
    <name type="scientific">Saitozyma podzolica</name>
    <dbReference type="NCBI Taxonomy" id="1890683"/>
    <lineage>
        <taxon>Eukaryota</taxon>
        <taxon>Fungi</taxon>
        <taxon>Dikarya</taxon>
        <taxon>Basidiomycota</taxon>
        <taxon>Agaricomycotina</taxon>
        <taxon>Tremellomycetes</taxon>
        <taxon>Tremellales</taxon>
        <taxon>Trimorphomycetaceae</taxon>
        <taxon>Saitozyma</taxon>
    </lineage>
</organism>
<feature type="region of interest" description="Disordered" evidence="1">
    <location>
        <begin position="47"/>
        <end position="72"/>
    </location>
</feature>
<reference evidence="2 3" key="1">
    <citation type="submission" date="2018-11" db="EMBL/GenBank/DDBJ databases">
        <title>Genome sequence of Saitozyma podzolica DSM 27192.</title>
        <authorList>
            <person name="Aliyu H."/>
            <person name="Gorte O."/>
            <person name="Ochsenreither K."/>
        </authorList>
    </citation>
    <scope>NUCLEOTIDE SEQUENCE [LARGE SCALE GENOMIC DNA]</scope>
    <source>
        <strain evidence="2 3">DSM 27192</strain>
    </source>
</reference>
<protein>
    <submittedName>
        <fullName evidence="2">Uncharacterized protein</fullName>
    </submittedName>
</protein>
<accession>A0A427YEM9</accession>
<sequence length="129" mass="13363">MLYRLPPPVHPSSPPLRVREVIALIPDVIPDVIADVIPDAIPDAIRSPTRLNVPNVDGSSSWKPPKAVDAPPKYRAVPATARPAATITADLAIVPNVLGGGVLDSSSSVDSYTGDNTPLSAAKARTASS</sequence>
<evidence type="ECO:0000313" key="2">
    <source>
        <dbReference type="EMBL" id="RSH89629.1"/>
    </source>
</evidence>
<dbReference type="Proteomes" id="UP000279259">
    <property type="component" value="Unassembled WGS sequence"/>
</dbReference>
<keyword evidence="3" id="KW-1185">Reference proteome</keyword>
<feature type="compositionally biased region" description="Polar residues" evidence="1">
    <location>
        <begin position="49"/>
        <end position="62"/>
    </location>
</feature>
<feature type="region of interest" description="Disordered" evidence="1">
    <location>
        <begin position="105"/>
        <end position="129"/>
    </location>
</feature>
<dbReference type="AlphaFoldDB" id="A0A427YEM9"/>
<name>A0A427YEM9_9TREE</name>
<evidence type="ECO:0000256" key="1">
    <source>
        <dbReference type="SAM" id="MobiDB-lite"/>
    </source>
</evidence>
<dbReference type="EMBL" id="RSCD01000013">
    <property type="protein sequence ID" value="RSH89629.1"/>
    <property type="molecule type" value="Genomic_DNA"/>
</dbReference>
<gene>
    <name evidence="2" type="ORF">EHS25_002180</name>
</gene>
<evidence type="ECO:0000313" key="3">
    <source>
        <dbReference type="Proteomes" id="UP000279259"/>
    </source>
</evidence>